<name>A0A0D7APE0_9AGAR</name>
<keyword evidence="3" id="KW-1185">Reference proteome</keyword>
<evidence type="ECO:0000313" key="3">
    <source>
        <dbReference type="Proteomes" id="UP000054144"/>
    </source>
</evidence>
<organism evidence="2 3">
    <name type="scientific">Fistulina hepatica ATCC 64428</name>
    <dbReference type="NCBI Taxonomy" id="1128425"/>
    <lineage>
        <taxon>Eukaryota</taxon>
        <taxon>Fungi</taxon>
        <taxon>Dikarya</taxon>
        <taxon>Basidiomycota</taxon>
        <taxon>Agaricomycotina</taxon>
        <taxon>Agaricomycetes</taxon>
        <taxon>Agaricomycetidae</taxon>
        <taxon>Agaricales</taxon>
        <taxon>Fistulinaceae</taxon>
        <taxon>Fistulina</taxon>
    </lineage>
</organism>
<gene>
    <name evidence="2" type="ORF">FISHEDRAFT_55178</name>
</gene>
<sequence>MSTHKHEDGVERHVVKEYQFVNTDANGVCIKQRANASIYCHTQFSKMNEQAGPRQSQLSTRAGAVSRRMDETELPFGTVTEKERVMDRHMKLSSERGCDPVASVKATTRKYKGKKNRVAKNKAEGAGVVGQGKRSASNKRTRSSVKVGKTTLVGLKIPVHASASHKSYQRPGLIQGPHVDHACPVYMSAEKCLPGAAPVTERYYTGGQESAGFAEMQGRCLEQQGLFQQQLHYIPSSGVTPQLPSPFVTPPPKELVQVNAQVMPLIVSSVQSISPTPCDVSVLAGGPADANVSSVNPRSGMQYTAPGLTQLTEPPFTQHADPTSVLLRQPPSVQFAAPTPIQIVSPASIHGAHSAQAPLSDFEREICQLLNEGVASSSWDAGAAAYAAGGWAFDSVQVSYPMNAQAVSSTSMATPAPDMTVAPSDLVADPMQLTVYPMRQPSSAMQRPSTNLGQVYPSNMSANSAHVQAATYRTPAQITYPTPAQTPSPSSAQTIPNQSAYLPAAHPGGYPIIRPAVTSQNPSAFKLAVDHAAHPSLGWASDVSSSTLQPSPPFVQNCGRMVDGEVVAGATNPIAPINTGISPNFTMCTAGVLVNSVFLAGSASGHATIANDPKGFLDWATFGGGKPCLKFA</sequence>
<feature type="compositionally biased region" description="Basic residues" evidence="1">
    <location>
        <begin position="107"/>
        <end position="120"/>
    </location>
</feature>
<feature type="region of interest" description="Disordered" evidence="1">
    <location>
        <begin position="49"/>
        <end position="68"/>
    </location>
</feature>
<dbReference type="Proteomes" id="UP000054144">
    <property type="component" value="Unassembled WGS sequence"/>
</dbReference>
<dbReference type="AlphaFoldDB" id="A0A0D7APE0"/>
<accession>A0A0D7APE0</accession>
<feature type="compositionally biased region" description="Polar residues" evidence="1">
    <location>
        <begin position="49"/>
        <end position="60"/>
    </location>
</feature>
<reference evidence="2 3" key="1">
    <citation type="journal article" date="2015" name="Fungal Genet. Biol.">
        <title>Evolution of novel wood decay mechanisms in Agaricales revealed by the genome sequences of Fistulina hepatica and Cylindrobasidium torrendii.</title>
        <authorList>
            <person name="Floudas D."/>
            <person name="Held B.W."/>
            <person name="Riley R."/>
            <person name="Nagy L.G."/>
            <person name="Koehler G."/>
            <person name="Ransdell A.S."/>
            <person name="Younus H."/>
            <person name="Chow J."/>
            <person name="Chiniquy J."/>
            <person name="Lipzen A."/>
            <person name="Tritt A."/>
            <person name="Sun H."/>
            <person name="Haridas S."/>
            <person name="LaButti K."/>
            <person name="Ohm R.A."/>
            <person name="Kues U."/>
            <person name="Blanchette R.A."/>
            <person name="Grigoriev I.V."/>
            <person name="Minto R.E."/>
            <person name="Hibbett D.S."/>
        </authorList>
    </citation>
    <scope>NUCLEOTIDE SEQUENCE [LARGE SCALE GENOMIC DNA]</scope>
    <source>
        <strain evidence="2 3">ATCC 64428</strain>
    </source>
</reference>
<dbReference type="EMBL" id="KN881617">
    <property type="protein sequence ID" value="KIY53442.1"/>
    <property type="molecule type" value="Genomic_DNA"/>
</dbReference>
<protein>
    <submittedName>
        <fullName evidence="2">Uncharacterized protein</fullName>
    </submittedName>
</protein>
<proteinExistence type="predicted"/>
<evidence type="ECO:0000313" key="2">
    <source>
        <dbReference type="EMBL" id="KIY53442.1"/>
    </source>
</evidence>
<evidence type="ECO:0000256" key="1">
    <source>
        <dbReference type="SAM" id="MobiDB-lite"/>
    </source>
</evidence>
<feature type="region of interest" description="Disordered" evidence="1">
    <location>
        <begin position="106"/>
        <end position="145"/>
    </location>
</feature>